<keyword evidence="2" id="KW-0812">Transmembrane</keyword>
<feature type="compositionally biased region" description="Basic residues" evidence="1">
    <location>
        <begin position="239"/>
        <end position="249"/>
    </location>
</feature>
<evidence type="ECO:0000256" key="1">
    <source>
        <dbReference type="SAM" id="MobiDB-lite"/>
    </source>
</evidence>
<dbReference type="AlphaFoldDB" id="A0AAD2CUL3"/>
<protein>
    <submittedName>
        <fullName evidence="3">Uncharacterized protein</fullName>
    </submittedName>
</protein>
<organism evidence="3 4">
    <name type="scientific">Cylindrotheca closterium</name>
    <dbReference type="NCBI Taxonomy" id="2856"/>
    <lineage>
        <taxon>Eukaryota</taxon>
        <taxon>Sar</taxon>
        <taxon>Stramenopiles</taxon>
        <taxon>Ochrophyta</taxon>
        <taxon>Bacillariophyta</taxon>
        <taxon>Bacillariophyceae</taxon>
        <taxon>Bacillariophycidae</taxon>
        <taxon>Bacillariales</taxon>
        <taxon>Bacillariaceae</taxon>
        <taxon>Cylindrotheca</taxon>
    </lineage>
</organism>
<sequence length="304" mass="33291">MFCADDGSNRVGYFGRFLVLCVAALGIILSMTSATGCSFLQFKNNVRAPYSGLGEPFEGATEAYVGIFNYEVVAVDYDSVPEKCEGYPAGASFEVLIAARIVAVAAPIFAAIGVLITIVDTCFGHNISCFIASAFMYLIACGLQACTFVVYAEPTFCFEAPHNCSVGSAGVQSAFACIFYWICCTMTCCFPRPDPYREYRKNPEELRESRVKKIERTVTVEPDVQGGFTPEKLEEEKKKGGRKSRRKGKGSNGVSSELGTNQDNVDRVELNEKKFPDGSRQVDEVTFYKDGTRSVNTTRYGPGE</sequence>
<evidence type="ECO:0000313" key="3">
    <source>
        <dbReference type="EMBL" id="CAJ1946249.1"/>
    </source>
</evidence>
<keyword evidence="4" id="KW-1185">Reference proteome</keyword>
<proteinExistence type="predicted"/>
<name>A0AAD2CUL3_9STRA</name>
<feature type="transmembrane region" description="Helical" evidence="2">
    <location>
        <begin position="17"/>
        <end position="42"/>
    </location>
</feature>
<feature type="region of interest" description="Disordered" evidence="1">
    <location>
        <begin position="224"/>
        <end position="304"/>
    </location>
</feature>
<feature type="compositionally biased region" description="Basic and acidic residues" evidence="1">
    <location>
        <begin position="264"/>
        <end position="292"/>
    </location>
</feature>
<keyword evidence="2" id="KW-0472">Membrane</keyword>
<dbReference type="EMBL" id="CAKOGP040001668">
    <property type="protein sequence ID" value="CAJ1946249.1"/>
    <property type="molecule type" value="Genomic_DNA"/>
</dbReference>
<gene>
    <name evidence="3" type="ORF">CYCCA115_LOCUS10390</name>
</gene>
<feature type="transmembrane region" description="Helical" evidence="2">
    <location>
        <begin position="97"/>
        <end position="118"/>
    </location>
</feature>
<evidence type="ECO:0000313" key="4">
    <source>
        <dbReference type="Proteomes" id="UP001295423"/>
    </source>
</evidence>
<feature type="compositionally biased region" description="Polar residues" evidence="1">
    <location>
        <begin position="252"/>
        <end position="263"/>
    </location>
</feature>
<dbReference type="Proteomes" id="UP001295423">
    <property type="component" value="Unassembled WGS sequence"/>
</dbReference>
<reference evidence="3" key="1">
    <citation type="submission" date="2023-08" db="EMBL/GenBank/DDBJ databases">
        <authorList>
            <person name="Audoor S."/>
            <person name="Bilcke G."/>
        </authorList>
    </citation>
    <scope>NUCLEOTIDE SEQUENCE</scope>
</reference>
<feature type="transmembrane region" description="Helical" evidence="2">
    <location>
        <begin position="171"/>
        <end position="191"/>
    </location>
</feature>
<evidence type="ECO:0000256" key="2">
    <source>
        <dbReference type="SAM" id="Phobius"/>
    </source>
</evidence>
<feature type="transmembrane region" description="Helical" evidence="2">
    <location>
        <begin position="130"/>
        <end position="151"/>
    </location>
</feature>
<feature type="compositionally biased region" description="Polar residues" evidence="1">
    <location>
        <begin position="293"/>
        <end position="304"/>
    </location>
</feature>
<comment type="caution">
    <text evidence="3">The sequence shown here is derived from an EMBL/GenBank/DDBJ whole genome shotgun (WGS) entry which is preliminary data.</text>
</comment>
<keyword evidence="2" id="KW-1133">Transmembrane helix</keyword>
<accession>A0AAD2CUL3</accession>